<evidence type="ECO:0000259" key="1">
    <source>
        <dbReference type="Pfam" id="PF13966"/>
    </source>
</evidence>
<dbReference type="EMBL" id="GBRH01215257">
    <property type="protein sequence ID" value="JAD82638.1"/>
    <property type="molecule type" value="Transcribed_RNA"/>
</dbReference>
<accession>A0A0A9D7I7</accession>
<organism evidence="2">
    <name type="scientific">Arundo donax</name>
    <name type="common">Giant reed</name>
    <name type="synonym">Donax arundinaceus</name>
    <dbReference type="NCBI Taxonomy" id="35708"/>
    <lineage>
        <taxon>Eukaryota</taxon>
        <taxon>Viridiplantae</taxon>
        <taxon>Streptophyta</taxon>
        <taxon>Embryophyta</taxon>
        <taxon>Tracheophyta</taxon>
        <taxon>Spermatophyta</taxon>
        <taxon>Magnoliopsida</taxon>
        <taxon>Liliopsida</taxon>
        <taxon>Poales</taxon>
        <taxon>Poaceae</taxon>
        <taxon>PACMAD clade</taxon>
        <taxon>Arundinoideae</taxon>
        <taxon>Arundineae</taxon>
        <taxon>Arundo</taxon>
    </lineage>
</organism>
<protein>
    <recommendedName>
        <fullName evidence="1">Reverse transcriptase zinc-binding domain-containing protein</fullName>
    </recommendedName>
</protein>
<name>A0A0A9D7I7_ARUDO</name>
<sequence length="132" mass="16085">MKKLKVFMWLIFKDRLNSRNLLKRRNYKIDGDNYNCVLCNLNLEEFTYHLFFECPFSTRCWNFIGIQWDHSLPFFDTIQTSRAACQHHFFMEVFIIAAWEIWKQRNAQIFRGTQATFQSWKQNFSHCTATYS</sequence>
<feature type="domain" description="Reverse transcriptase zinc-binding" evidence="1">
    <location>
        <begin position="2"/>
        <end position="61"/>
    </location>
</feature>
<dbReference type="InterPro" id="IPR026960">
    <property type="entry name" value="RVT-Znf"/>
</dbReference>
<reference evidence="2" key="1">
    <citation type="submission" date="2014-09" db="EMBL/GenBank/DDBJ databases">
        <authorList>
            <person name="Magalhaes I.L.F."/>
            <person name="Oliveira U."/>
            <person name="Santos F.R."/>
            <person name="Vidigal T.H.D.A."/>
            <person name="Brescovit A.D."/>
            <person name="Santos A.J."/>
        </authorList>
    </citation>
    <scope>NUCLEOTIDE SEQUENCE</scope>
    <source>
        <tissue evidence="2">Shoot tissue taken approximately 20 cm above the soil surface</tissue>
    </source>
</reference>
<dbReference type="Pfam" id="PF13966">
    <property type="entry name" value="zf-RVT"/>
    <property type="match status" value="1"/>
</dbReference>
<dbReference type="AlphaFoldDB" id="A0A0A9D7I7"/>
<reference evidence="2" key="2">
    <citation type="journal article" date="2015" name="Data Brief">
        <title>Shoot transcriptome of the giant reed, Arundo donax.</title>
        <authorList>
            <person name="Barrero R.A."/>
            <person name="Guerrero F.D."/>
            <person name="Moolhuijzen P."/>
            <person name="Goolsby J.A."/>
            <person name="Tidwell J."/>
            <person name="Bellgard S.E."/>
            <person name="Bellgard M.I."/>
        </authorList>
    </citation>
    <scope>NUCLEOTIDE SEQUENCE</scope>
    <source>
        <tissue evidence="2">Shoot tissue taken approximately 20 cm above the soil surface</tissue>
    </source>
</reference>
<proteinExistence type="predicted"/>
<evidence type="ECO:0000313" key="2">
    <source>
        <dbReference type="EMBL" id="JAD82638.1"/>
    </source>
</evidence>